<comment type="subcellular location">
    <subcellularLocation>
        <location evidence="1">Membrane</location>
        <topology evidence="1">Multi-pass membrane protein</topology>
    </subcellularLocation>
</comment>
<evidence type="ECO:0000256" key="2">
    <source>
        <dbReference type="ARBA" id="ARBA00022692"/>
    </source>
</evidence>
<gene>
    <name evidence="6" type="ORF">HIJ39_00980</name>
</gene>
<feature type="transmembrane region" description="Helical" evidence="5">
    <location>
        <begin position="87"/>
        <end position="107"/>
    </location>
</feature>
<dbReference type="AlphaFoldDB" id="A0A7Y0L0B0"/>
<keyword evidence="7" id="KW-1185">Reference proteome</keyword>
<accession>A0A7Y0L0B0</accession>
<keyword evidence="4 5" id="KW-0472">Membrane</keyword>
<dbReference type="PANTHER" id="PTHR37306">
    <property type="entry name" value="COLICIN V PRODUCTION PROTEIN"/>
    <property type="match status" value="1"/>
</dbReference>
<dbReference type="RefSeq" id="WP_169095765.1">
    <property type="nucleotide sequence ID" value="NZ_JABBVZ010000002.1"/>
</dbReference>
<dbReference type="GO" id="GO:0016020">
    <property type="term" value="C:membrane"/>
    <property type="evidence" value="ECO:0007669"/>
    <property type="project" value="UniProtKB-SubCell"/>
</dbReference>
<organism evidence="6 7">
    <name type="scientific">Sulfobacillus harzensis</name>
    <dbReference type="NCBI Taxonomy" id="2729629"/>
    <lineage>
        <taxon>Bacteria</taxon>
        <taxon>Bacillati</taxon>
        <taxon>Bacillota</taxon>
        <taxon>Clostridia</taxon>
        <taxon>Eubacteriales</taxon>
        <taxon>Clostridiales Family XVII. Incertae Sedis</taxon>
        <taxon>Sulfobacillus</taxon>
    </lineage>
</organism>
<keyword evidence="3 5" id="KW-1133">Transmembrane helix</keyword>
<proteinExistence type="predicted"/>
<name>A0A7Y0L0B0_9FIRM</name>
<dbReference type="Proteomes" id="UP000533476">
    <property type="component" value="Unassembled WGS sequence"/>
</dbReference>
<evidence type="ECO:0000256" key="3">
    <source>
        <dbReference type="ARBA" id="ARBA00022989"/>
    </source>
</evidence>
<comment type="caution">
    <text evidence="6">The sequence shown here is derived from an EMBL/GenBank/DDBJ whole genome shotgun (WGS) entry which is preliminary data.</text>
</comment>
<sequence>MDWVDLVVLGYLLLGALYGLRRGLVWVGFSLAGYVVGAIVAAHMYKRVTKLVVSAAPIRHWVERYLPTPASAIPGARQEAWHLAHTLIGLLIFLLIIGALEFVGRTVGSVISQGVRAFRLTAFLNRLGGILAGIAEHGVVAGLILTLLLAVPAIDHSGLSQEIHHAPVARTLMGLFSRIAKIPGGQYL</sequence>
<evidence type="ECO:0000256" key="5">
    <source>
        <dbReference type="SAM" id="Phobius"/>
    </source>
</evidence>
<feature type="transmembrane region" description="Helical" evidence="5">
    <location>
        <begin position="127"/>
        <end position="151"/>
    </location>
</feature>
<evidence type="ECO:0000256" key="4">
    <source>
        <dbReference type="ARBA" id="ARBA00023136"/>
    </source>
</evidence>
<keyword evidence="2 5" id="KW-0812">Transmembrane</keyword>
<evidence type="ECO:0000313" key="6">
    <source>
        <dbReference type="EMBL" id="NMP20931.1"/>
    </source>
</evidence>
<protein>
    <submittedName>
        <fullName evidence="6">Colicin V synthesis protein</fullName>
    </submittedName>
</protein>
<evidence type="ECO:0000256" key="1">
    <source>
        <dbReference type="ARBA" id="ARBA00004141"/>
    </source>
</evidence>
<dbReference type="Pfam" id="PF02674">
    <property type="entry name" value="Colicin_V"/>
    <property type="match status" value="1"/>
</dbReference>
<reference evidence="6 7" key="1">
    <citation type="submission" date="2020-04" db="EMBL/GenBank/DDBJ databases">
        <authorList>
            <person name="Zhang R."/>
            <person name="Schippers A."/>
        </authorList>
    </citation>
    <scope>NUCLEOTIDE SEQUENCE [LARGE SCALE GENOMIC DNA]</scope>
    <source>
        <strain evidence="6 7">DSM 109850</strain>
    </source>
</reference>
<dbReference type="GO" id="GO:0009403">
    <property type="term" value="P:toxin biosynthetic process"/>
    <property type="evidence" value="ECO:0007669"/>
    <property type="project" value="InterPro"/>
</dbReference>
<dbReference type="PANTHER" id="PTHR37306:SF1">
    <property type="entry name" value="COLICIN V PRODUCTION PROTEIN"/>
    <property type="match status" value="1"/>
</dbReference>
<evidence type="ECO:0000313" key="7">
    <source>
        <dbReference type="Proteomes" id="UP000533476"/>
    </source>
</evidence>
<dbReference type="InterPro" id="IPR003825">
    <property type="entry name" value="Colicin-V_CvpA"/>
</dbReference>
<feature type="transmembrane region" description="Helical" evidence="5">
    <location>
        <begin position="23"/>
        <end position="45"/>
    </location>
</feature>
<dbReference type="EMBL" id="JABBVZ010000002">
    <property type="protein sequence ID" value="NMP20931.1"/>
    <property type="molecule type" value="Genomic_DNA"/>
</dbReference>